<accession>A0AAP0J863</accession>
<evidence type="ECO:0008006" key="8">
    <source>
        <dbReference type="Google" id="ProtNLM"/>
    </source>
</evidence>
<dbReference type="Gene3D" id="3.30.1540.20">
    <property type="entry name" value="MutL, C-terminal domain, dimerisation subdomain"/>
    <property type="match status" value="1"/>
</dbReference>
<keyword evidence="7" id="KW-1185">Reference proteome</keyword>
<dbReference type="GO" id="GO:0016887">
    <property type="term" value="F:ATP hydrolysis activity"/>
    <property type="evidence" value="ECO:0007669"/>
    <property type="project" value="InterPro"/>
</dbReference>
<dbReference type="InterPro" id="IPR038973">
    <property type="entry name" value="MutL/Mlh/Pms-like"/>
</dbReference>
<dbReference type="Pfam" id="PF13589">
    <property type="entry name" value="HATPase_c_3"/>
    <property type="match status" value="1"/>
</dbReference>
<dbReference type="SUPFAM" id="SSF54211">
    <property type="entry name" value="Ribosomal protein S5 domain 2-like"/>
    <property type="match status" value="1"/>
</dbReference>
<dbReference type="Proteomes" id="UP001417504">
    <property type="component" value="Unassembled WGS sequence"/>
</dbReference>
<dbReference type="SUPFAM" id="SSF118116">
    <property type="entry name" value="DNA mismatch repair protein MutL"/>
    <property type="match status" value="1"/>
</dbReference>
<organism evidence="6 7">
    <name type="scientific">Stephania japonica</name>
    <dbReference type="NCBI Taxonomy" id="461633"/>
    <lineage>
        <taxon>Eukaryota</taxon>
        <taxon>Viridiplantae</taxon>
        <taxon>Streptophyta</taxon>
        <taxon>Embryophyta</taxon>
        <taxon>Tracheophyta</taxon>
        <taxon>Spermatophyta</taxon>
        <taxon>Magnoliopsida</taxon>
        <taxon>Ranunculales</taxon>
        <taxon>Menispermaceae</taxon>
        <taxon>Menispermoideae</taxon>
        <taxon>Cissampelideae</taxon>
        <taxon>Stephania</taxon>
    </lineage>
</organism>
<evidence type="ECO:0000256" key="2">
    <source>
        <dbReference type="ARBA" id="ARBA00022763"/>
    </source>
</evidence>
<dbReference type="FunFam" id="3.30.1370.100:FF:000007">
    <property type="entry name" value="MUTL protein homolog 3"/>
    <property type="match status" value="1"/>
</dbReference>
<comment type="caution">
    <text evidence="6">The sequence shown here is derived from an EMBL/GenBank/DDBJ whole genome shotgun (WGS) entry which is preliminary data.</text>
</comment>
<feature type="region of interest" description="Disordered" evidence="3">
    <location>
        <begin position="933"/>
        <end position="957"/>
    </location>
</feature>
<dbReference type="Pfam" id="PF08676">
    <property type="entry name" value="MutL_C"/>
    <property type="match status" value="1"/>
</dbReference>
<name>A0AAP0J863_9MAGN</name>
<sequence>MKSLRQLPKSVHSTLRSSVILFDLARVVEELIFNSIDAGSAKVNVTIRVDSCYIKVEDDGSGITRDGLVLLGERHATSKPHYLVGSEAAPATFGFRGEALASLSDISLVEVTTKARGTPNAYRKIIKGCKCLYLGIDDNRRDLGTTVIVRDLFYNQPVRRRCMLSSPKKVLHSVKKCVLRIALVHPLVSFKVTDTESGADIFCTQPSPSPMGLVTSAFGVNISHSLDELSFSKGALSISGYLSGSVGVLSSKAFQYVYINSQFVSKGPIHKLVNNLAACSKSLDFWKDSSGPSGFQNGKRSRVQACPAYLLNLFCPRSFYDLTFETSETIVEFKNWDLLLSFIEQPIRNFWTQSLIEGKHEILEEDEDMPLSPIADLFGKDISMESKIIKKNRVQHDQNFLCLSPSSFLQGMASDASKFAYDGKNCLKASVNLQVGNTPKRTGYLDETEFMTLDKHSASNFKCVQNVTSKGDIRTCSLEDTPFLIEDSILPSPKAYLDNYSFDQKWGNVFTETGTSMDEVSSGVLSTCENLGGRNMDRSLLGPHMQLKKPFLRSCSFLGSVSPVRSSLTGQHGTDIYFTSRTGIEKDGCCTSGRGSGDTINVLDASGGYHHFDLSLQTSIVDKFSPYAFNQKKFHADTLLNKYVKPRSCDWMGILEGKSLDSLVQIEENIANPISMYSEKCSSFSVPYEKAELSKADFASEESFMSFTTDSSCHMQNRKRVDDFIEECSVFSCANIEFDNDYAVTPKRFIHRAPFRSRNMFMQNIGSNSKLDDGMEWSFLDSIEDDIHCHKKQAFQSPQAEESDSLNTRQNRISRTRSRRSYSAPPFYRGKRKFATIHNSLFTATESISVAPDLLETNSFEHATQTYGISQYNFEPCARNNLEIGDLKNSSRATVLPVDFLDPSQGNDSQVYLRTSIERMPYRAKELNRYQKSEEFEKPQASQSCQLYSSNPADDELKDSKFSRVKWRNSELPLADVNKSNSYHEQNDILDISSGVLHLAGVSLVPDSISKDCLNDSKVLLQLDKKFIPVVGRQILSVIDQHAADERIQLEELREKVLSGERKTVAYLDAEQELVLHEFECQLLQNYAEHVKSWGWICNIHHSGSFAKNINLLHRQSSVVTLVAVPCILGVNLTEKDLLEFLEQLAETDGSSNMPPSVLRVLNFKACRGAIMFGDALLPSECSLIIEELKKTSLCFQCAHGRPTTVPLVNLESLHKQIANMGLWNASSDKTWHGLRQHTLSLDRAKHRLMST</sequence>
<dbReference type="PROSITE" id="PS00058">
    <property type="entry name" value="DNA_MISMATCH_REPAIR_1"/>
    <property type="match status" value="1"/>
</dbReference>
<dbReference type="PANTHER" id="PTHR10073:SF47">
    <property type="entry name" value="DNA MISMATCH REPAIR PROTEIN MLH3"/>
    <property type="match status" value="1"/>
</dbReference>
<dbReference type="Gene3D" id="3.30.1370.100">
    <property type="entry name" value="MutL, C-terminal domain, regulatory subdomain"/>
    <property type="match status" value="1"/>
</dbReference>
<evidence type="ECO:0000256" key="1">
    <source>
        <dbReference type="ARBA" id="ARBA00006082"/>
    </source>
</evidence>
<evidence type="ECO:0000313" key="7">
    <source>
        <dbReference type="Proteomes" id="UP001417504"/>
    </source>
</evidence>
<evidence type="ECO:0000256" key="3">
    <source>
        <dbReference type="SAM" id="MobiDB-lite"/>
    </source>
</evidence>
<dbReference type="SMART" id="SM00853">
    <property type="entry name" value="MutL_C"/>
    <property type="match status" value="1"/>
</dbReference>
<dbReference type="GO" id="GO:0005524">
    <property type="term" value="F:ATP binding"/>
    <property type="evidence" value="ECO:0007669"/>
    <property type="project" value="InterPro"/>
</dbReference>
<dbReference type="Gene3D" id="3.30.565.10">
    <property type="entry name" value="Histidine kinase-like ATPase, C-terminal domain"/>
    <property type="match status" value="1"/>
</dbReference>
<keyword evidence="2" id="KW-0227">DNA damage</keyword>
<dbReference type="InterPro" id="IPR014762">
    <property type="entry name" value="DNA_mismatch_repair_CS"/>
</dbReference>
<evidence type="ECO:0000259" key="5">
    <source>
        <dbReference type="SMART" id="SM01340"/>
    </source>
</evidence>
<feature type="region of interest" description="Disordered" evidence="3">
    <location>
        <begin position="794"/>
        <end position="825"/>
    </location>
</feature>
<dbReference type="EMBL" id="JBBNAE010000004">
    <property type="protein sequence ID" value="KAK9129216.1"/>
    <property type="molecule type" value="Genomic_DNA"/>
</dbReference>
<dbReference type="InterPro" id="IPR014721">
    <property type="entry name" value="Ribsml_uS5_D2-typ_fold_subgr"/>
</dbReference>
<dbReference type="InterPro" id="IPR042121">
    <property type="entry name" value="MutL_C_regsub"/>
</dbReference>
<dbReference type="Gene3D" id="3.30.230.10">
    <property type="match status" value="1"/>
</dbReference>
<dbReference type="GO" id="GO:0140664">
    <property type="term" value="F:ATP-dependent DNA damage sensor activity"/>
    <property type="evidence" value="ECO:0007669"/>
    <property type="project" value="InterPro"/>
</dbReference>
<dbReference type="InterPro" id="IPR013507">
    <property type="entry name" value="DNA_mismatch_S5_2-like"/>
</dbReference>
<dbReference type="GO" id="GO:0030983">
    <property type="term" value="F:mismatched DNA binding"/>
    <property type="evidence" value="ECO:0007669"/>
    <property type="project" value="InterPro"/>
</dbReference>
<evidence type="ECO:0000259" key="4">
    <source>
        <dbReference type="SMART" id="SM00853"/>
    </source>
</evidence>
<dbReference type="InterPro" id="IPR042120">
    <property type="entry name" value="MutL_C_dimsub"/>
</dbReference>
<dbReference type="SMART" id="SM01340">
    <property type="entry name" value="DNA_mis_repair"/>
    <property type="match status" value="1"/>
</dbReference>
<evidence type="ECO:0000313" key="6">
    <source>
        <dbReference type="EMBL" id="KAK9129216.1"/>
    </source>
</evidence>
<dbReference type="AlphaFoldDB" id="A0AAP0J863"/>
<dbReference type="GO" id="GO:0006298">
    <property type="term" value="P:mismatch repair"/>
    <property type="evidence" value="ECO:0007669"/>
    <property type="project" value="InterPro"/>
</dbReference>
<dbReference type="InterPro" id="IPR036890">
    <property type="entry name" value="HATPase_C_sf"/>
</dbReference>
<protein>
    <recommendedName>
        <fullName evidence="8">DNA mismatch repair protein MLH3</fullName>
    </recommendedName>
</protein>
<gene>
    <name evidence="6" type="ORF">Sjap_009703</name>
</gene>
<dbReference type="SUPFAM" id="SSF55874">
    <property type="entry name" value="ATPase domain of HSP90 chaperone/DNA topoisomerase II/histidine kinase"/>
    <property type="match status" value="1"/>
</dbReference>
<dbReference type="InterPro" id="IPR037198">
    <property type="entry name" value="MutL_C_sf"/>
</dbReference>
<reference evidence="6 7" key="1">
    <citation type="submission" date="2024-01" db="EMBL/GenBank/DDBJ databases">
        <title>Genome assemblies of Stephania.</title>
        <authorList>
            <person name="Yang L."/>
        </authorList>
    </citation>
    <scope>NUCLEOTIDE SEQUENCE [LARGE SCALE GENOMIC DNA]</scope>
    <source>
        <strain evidence="6">QJT</strain>
        <tissue evidence="6">Leaf</tissue>
    </source>
</reference>
<dbReference type="GO" id="GO:0032300">
    <property type="term" value="C:mismatch repair complex"/>
    <property type="evidence" value="ECO:0007669"/>
    <property type="project" value="InterPro"/>
</dbReference>
<dbReference type="PANTHER" id="PTHR10073">
    <property type="entry name" value="DNA MISMATCH REPAIR PROTEIN MLH, PMS, MUTL"/>
    <property type="match status" value="1"/>
</dbReference>
<dbReference type="InterPro" id="IPR014790">
    <property type="entry name" value="MutL_C"/>
</dbReference>
<proteinExistence type="inferred from homology"/>
<feature type="compositionally biased region" description="Polar residues" evidence="3">
    <location>
        <begin position="794"/>
        <end position="808"/>
    </location>
</feature>
<feature type="compositionally biased region" description="Polar residues" evidence="3">
    <location>
        <begin position="940"/>
        <end position="952"/>
    </location>
</feature>
<dbReference type="InterPro" id="IPR020568">
    <property type="entry name" value="Ribosomal_Su5_D2-typ_SF"/>
</dbReference>
<feature type="domain" description="MutL C-terminal dimerisation" evidence="4">
    <location>
        <begin position="1019"/>
        <end position="1177"/>
    </location>
</feature>
<comment type="similarity">
    <text evidence="1">Belongs to the DNA mismatch repair MutL/HexB family.</text>
</comment>
<feature type="domain" description="DNA mismatch repair protein S5" evidence="5">
    <location>
        <begin position="214"/>
        <end position="352"/>
    </location>
</feature>